<dbReference type="InterPro" id="IPR043502">
    <property type="entry name" value="DNA/RNA_pol_sf"/>
</dbReference>
<dbReference type="EMBL" id="SSTE01011267">
    <property type="protein sequence ID" value="KAA0051398.1"/>
    <property type="molecule type" value="Genomic_DNA"/>
</dbReference>
<reference evidence="3 4" key="1">
    <citation type="submission" date="2019-08" db="EMBL/GenBank/DDBJ databases">
        <title>Draft genome sequences of two oriental melons (Cucumis melo L. var makuwa).</title>
        <authorList>
            <person name="Kwon S.-Y."/>
        </authorList>
    </citation>
    <scope>NUCLEOTIDE SEQUENCE [LARGE SCALE GENOMIC DNA]</scope>
    <source>
        <strain evidence="4">cv. SW 3</strain>
        <tissue evidence="3">Leaf</tissue>
    </source>
</reference>
<dbReference type="Pfam" id="PF07727">
    <property type="entry name" value="RVT_2"/>
    <property type="match status" value="2"/>
</dbReference>
<dbReference type="Proteomes" id="UP000321393">
    <property type="component" value="Unassembled WGS sequence"/>
</dbReference>
<evidence type="ECO:0000313" key="4">
    <source>
        <dbReference type="Proteomes" id="UP000321393"/>
    </source>
</evidence>
<feature type="region of interest" description="Disordered" evidence="1">
    <location>
        <begin position="58"/>
        <end position="87"/>
    </location>
</feature>
<dbReference type="AlphaFoldDB" id="A0A5A7U808"/>
<dbReference type="SUPFAM" id="SSF56672">
    <property type="entry name" value="DNA/RNA polymerases"/>
    <property type="match status" value="1"/>
</dbReference>
<feature type="compositionally biased region" description="Basic and acidic residues" evidence="1">
    <location>
        <begin position="67"/>
        <end position="87"/>
    </location>
</feature>
<evidence type="ECO:0000313" key="3">
    <source>
        <dbReference type="EMBL" id="KAA0051398.1"/>
    </source>
</evidence>
<feature type="domain" description="Reverse transcriptase Ty1/copia-type" evidence="2">
    <location>
        <begin position="231"/>
        <end position="322"/>
    </location>
</feature>
<comment type="caution">
    <text evidence="3">The sequence shown here is derived from an EMBL/GenBank/DDBJ whole genome shotgun (WGS) entry which is preliminary data.</text>
</comment>
<evidence type="ECO:0000256" key="1">
    <source>
        <dbReference type="SAM" id="MobiDB-lite"/>
    </source>
</evidence>
<accession>A0A5A7U808</accession>
<dbReference type="InterPro" id="IPR013103">
    <property type="entry name" value="RVT_2"/>
</dbReference>
<dbReference type="OrthoDB" id="1938551at2759"/>
<organism evidence="3 4">
    <name type="scientific">Cucumis melo var. makuwa</name>
    <name type="common">Oriental melon</name>
    <dbReference type="NCBI Taxonomy" id="1194695"/>
    <lineage>
        <taxon>Eukaryota</taxon>
        <taxon>Viridiplantae</taxon>
        <taxon>Streptophyta</taxon>
        <taxon>Embryophyta</taxon>
        <taxon>Tracheophyta</taxon>
        <taxon>Spermatophyta</taxon>
        <taxon>Magnoliopsida</taxon>
        <taxon>eudicotyledons</taxon>
        <taxon>Gunneridae</taxon>
        <taxon>Pentapetalae</taxon>
        <taxon>rosids</taxon>
        <taxon>fabids</taxon>
        <taxon>Cucurbitales</taxon>
        <taxon>Cucurbitaceae</taxon>
        <taxon>Benincaseae</taxon>
        <taxon>Cucumis</taxon>
    </lineage>
</organism>
<evidence type="ECO:0000259" key="2">
    <source>
        <dbReference type="Pfam" id="PF07727"/>
    </source>
</evidence>
<dbReference type="PANTHER" id="PTHR33116">
    <property type="entry name" value="REVERSE TRANSCRIPTASE ZINC-BINDING DOMAIN-CONTAINING PROTEIN-RELATED-RELATED"/>
    <property type="match status" value="1"/>
</dbReference>
<protein>
    <submittedName>
        <fullName evidence="3">Integrase, catalytic core</fullName>
    </submittedName>
</protein>
<proteinExistence type="predicted"/>
<feature type="domain" description="Reverse transcriptase Ty1/copia-type" evidence="2">
    <location>
        <begin position="131"/>
        <end position="228"/>
    </location>
</feature>
<dbReference type="PANTHER" id="PTHR33116:SF78">
    <property type="entry name" value="OS12G0587133 PROTEIN"/>
    <property type="match status" value="1"/>
</dbReference>
<name>A0A5A7U808_CUCMM</name>
<gene>
    <name evidence="3" type="ORF">E6C27_scaffold55G001400</name>
</gene>
<sequence length="863" mass="96987">MVTLPDPSPHSIVLPINQVPWKTYYGRNLKKGVESPVVQTAPIQDSKPIRDESMIDSINTHSNNKMSKNDRSKNNSTDSRTDSKAERTGLMRTRLLLNITENETKSNYSGNTKYPKWKAAVMEEMRALEKNKIWDLCTLPKGHKTVGCKWVFTLKYRADGTIDRHKAKLVAKGFTQTYVIDYSETFSPIANLNTIRVLLSVAVNKDQSLYQLNVNNAFLNGDLKEEGYSDHTLFTKVSKAGKIAVVLVYVNDIVLPGDDTDEIVQLKKKIGFEFEIKDLGSLKYFLGVEIARSEEGISVSQRKYTIDLLAETSILGCRPADTLIEFNAKLKNSGDKVPIDKEKYQRLVGKLICLSHTRPDISYTVNTISQFMQEPYEDHMEVVNKVLRLLLLTRENWGPRDADGTTRPTKFKAPSGWIVKCAAQNSLGFQSFVHSASSSPSSSNVHFSPFKIPGLNCDFERGVPSSTISSAVDEGSEDEDSVISVSSEELIPEEDLCTEETETPSGEADDIDSFGPEFANSSFLPEQKGVRQDRGTCPSTFDWYVVSGDQNKKLTTKFSFLEIRAAPKSTGRNKAPGLDGFSVEFFIKYWDVLKDNIFKLFNEFYENGKLTVCVKENFISLIKKKEEAIEVKDFRSISVTTLLYSVFINGRPRGRIQASKGLRQGDPLSPFLFLLVSEVLSSLITNLHMKSLYEEFKWYSRKKINWEKSAICSVNIEDSKTSSAASMLNCKIEKLPLLYQGLPLGGYPKSAHFWQPVLDKEQKKLHIWKRLNLSRGGRLTLCSSVLSNPPTYFMSTFLMPYKVSNSTESTMRNFIREGNNGSKLNHLVKLDLVSKSQGDGGLGLDKLKVRNMAFLAKRGGDSQ</sequence>